<dbReference type="PANTHER" id="PTHR48258:SF3">
    <property type="entry name" value="FK506-BINDING PROTEIN 4-LIKE ISOFORM X1"/>
    <property type="match status" value="1"/>
</dbReference>
<evidence type="ECO:0000313" key="5">
    <source>
        <dbReference type="EMBL" id="RVW12062.1"/>
    </source>
</evidence>
<protein>
    <recommendedName>
        <fullName evidence="7">DUF4216 domain-containing protein</fullName>
    </recommendedName>
</protein>
<comment type="caution">
    <text evidence="5">The sequence shown here is derived from an EMBL/GenBank/DDBJ whole genome shotgun (WGS) entry which is preliminary data.</text>
</comment>
<dbReference type="InterPro" id="IPR025312">
    <property type="entry name" value="DUF4216"/>
</dbReference>
<dbReference type="Pfam" id="PF03004">
    <property type="entry name" value="Transposase_24"/>
    <property type="match status" value="1"/>
</dbReference>
<organism evidence="5 6">
    <name type="scientific">Vitis vinifera</name>
    <name type="common">Grape</name>
    <dbReference type="NCBI Taxonomy" id="29760"/>
    <lineage>
        <taxon>Eukaryota</taxon>
        <taxon>Viridiplantae</taxon>
        <taxon>Streptophyta</taxon>
        <taxon>Embryophyta</taxon>
        <taxon>Tracheophyta</taxon>
        <taxon>Spermatophyta</taxon>
        <taxon>Magnoliopsida</taxon>
        <taxon>eudicotyledons</taxon>
        <taxon>Gunneridae</taxon>
        <taxon>Pentapetalae</taxon>
        <taxon>rosids</taxon>
        <taxon>Vitales</taxon>
        <taxon>Vitaceae</taxon>
        <taxon>Viteae</taxon>
        <taxon>Vitis</taxon>
    </lineage>
</organism>
<evidence type="ECO:0008006" key="7">
    <source>
        <dbReference type="Google" id="ProtNLM"/>
    </source>
</evidence>
<evidence type="ECO:0000256" key="1">
    <source>
        <dbReference type="SAM" id="Coils"/>
    </source>
</evidence>
<evidence type="ECO:0000259" key="4">
    <source>
        <dbReference type="Pfam" id="PF13960"/>
    </source>
</evidence>
<feature type="compositionally biased region" description="Low complexity" evidence="2">
    <location>
        <begin position="598"/>
        <end position="620"/>
    </location>
</feature>
<dbReference type="Proteomes" id="UP000288805">
    <property type="component" value="Unassembled WGS sequence"/>
</dbReference>
<feature type="domain" description="DUF4216" evidence="3">
    <location>
        <begin position="277"/>
        <end position="349"/>
    </location>
</feature>
<keyword evidence="1" id="KW-0175">Coiled coil</keyword>
<reference evidence="5 6" key="1">
    <citation type="journal article" date="2018" name="PLoS Genet.">
        <title>Population sequencing reveals clonal diversity and ancestral inbreeding in the grapevine cultivar Chardonnay.</title>
        <authorList>
            <person name="Roach M.J."/>
            <person name="Johnson D.L."/>
            <person name="Bohlmann J."/>
            <person name="van Vuuren H.J."/>
            <person name="Jones S.J."/>
            <person name="Pretorius I.S."/>
            <person name="Schmidt S.A."/>
            <person name="Borneman A.R."/>
        </authorList>
    </citation>
    <scope>NUCLEOTIDE SEQUENCE [LARGE SCALE GENOMIC DNA]</scope>
    <source>
        <strain evidence="6">cv. Chardonnay</strain>
        <tissue evidence="5">Leaf</tissue>
    </source>
</reference>
<dbReference type="Pfam" id="PF13960">
    <property type="entry name" value="DUF4218"/>
    <property type="match status" value="1"/>
</dbReference>
<gene>
    <name evidence="5" type="ORF">CK203_087343</name>
</gene>
<dbReference type="InterPro" id="IPR025452">
    <property type="entry name" value="DUF4218"/>
</dbReference>
<evidence type="ECO:0000313" key="6">
    <source>
        <dbReference type="Proteomes" id="UP000288805"/>
    </source>
</evidence>
<dbReference type="AlphaFoldDB" id="A0A438BM75"/>
<evidence type="ECO:0000256" key="2">
    <source>
        <dbReference type="SAM" id="MobiDB-lite"/>
    </source>
</evidence>
<feature type="compositionally biased region" description="Low complexity" evidence="2">
    <location>
        <begin position="391"/>
        <end position="409"/>
    </location>
</feature>
<dbReference type="InterPro" id="IPR004252">
    <property type="entry name" value="Probable_transposase_24"/>
</dbReference>
<evidence type="ECO:0000259" key="3">
    <source>
        <dbReference type="Pfam" id="PF13952"/>
    </source>
</evidence>
<feature type="region of interest" description="Disordered" evidence="2">
    <location>
        <begin position="387"/>
        <end position="421"/>
    </location>
</feature>
<proteinExistence type="predicted"/>
<feature type="region of interest" description="Disordered" evidence="2">
    <location>
        <begin position="591"/>
        <end position="620"/>
    </location>
</feature>
<dbReference type="Pfam" id="PF13952">
    <property type="entry name" value="DUF4216"/>
    <property type="match status" value="1"/>
</dbReference>
<dbReference type="EMBL" id="QGNW01002722">
    <property type="protein sequence ID" value="RVW12062.1"/>
    <property type="molecule type" value="Genomic_DNA"/>
</dbReference>
<feature type="domain" description="DUF4218" evidence="4">
    <location>
        <begin position="122"/>
        <end position="198"/>
    </location>
</feature>
<accession>A0A438BM75</accession>
<feature type="coiled-coil region" evidence="1">
    <location>
        <begin position="678"/>
        <end position="749"/>
    </location>
</feature>
<dbReference type="PANTHER" id="PTHR48258">
    <property type="entry name" value="DUF4218 DOMAIN-CONTAINING PROTEIN-RELATED"/>
    <property type="match status" value="1"/>
</dbReference>
<name>A0A438BM75_VITVI</name>
<sequence length="766" mass="87924">MHIQKNICDSIVGTLLSIDGKSKDNFNSRLDLQAMGIRDQLHPIQRGNRVMLPAACYSLTSNEKKEFCKFLKEVKVPDGYASNISRCVQVNERKIFGLKSHDCHVLMQQLLPLAIRGVLHKNHLENDIIVTLCKLERIFPPSFFDVMVHLPIHLASEAKIAGPVQYRWMYPIERYLRTLKSYVRNKSRPEGSIAEGEHKQSIRVKPRIRARDVDLFHRREFISWFEERISHKRTRKGKKTQNSGVVVTAEVSSFASARDKNPIPGHVSYYGVLTDVIELHYLGGNRVILFKCDWWDVINSGRGMKKDEYGFTCLNFERTICTDEPFVLASQAKQVFYVQNSNEENWHTVVEIQNRGEMSHRRGRVQIVSPEDELDNLQQLLDIQPAATTTPSSSDPSDSSDPSVVGSSSSKKRTRGLTRNLDLLSMKPGEKKLHDSIPEDKLFMMEKGKDCQAIWEHWCDLNIMYPSKFKIGIIYRNKMKAKYYNPYNTDEERLCHRPPHLSDDDWRWLIHFWGTPEAKDISEKNKANRAKQVIKHTSGSKSYAQIRYEQAQKKEDRSEPNRIEMFALTHTRKDGTPVDDHSKEIMDQFQQLLSQPEGTSSSTSASSGASTSVSSTSVASTSVASTSVASTYVDEIYTQVMGPERHGRVRGYGFGPTPTSIFGSTSRRRSGVILSTQLENAQEMLIAAEQKFTTATEELSNVKDELSHVKETFEEKLIEVQKKTREEVKEEFEEKMMEMQRKMQAQMQAQIQEQMMQMMQQFQQKQ</sequence>